<evidence type="ECO:0000313" key="4">
    <source>
        <dbReference type="Proteomes" id="UP000730482"/>
    </source>
</evidence>
<feature type="transmembrane region" description="Helical" evidence="2">
    <location>
        <begin position="101"/>
        <end position="121"/>
    </location>
</feature>
<accession>A0ABS5L8M5</accession>
<gene>
    <name evidence="3" type="ORF">KGQ19_48385</name>
</gene>
<dbReference type="SUPFAM" id="SSF103473">
    <property type="entry name" value="MFS general substrate transporter"/>
    <property type="match status" value="1"/>
</dbReference>
<dbReference type="Gene3D" id="1.20.1250.20">
    <property type="entry name" value="MFS general substrate transporter like domains"/>
    <property type="match status" value="1"/>
</dbReference>
<name>A0ABS5L8M5_9ACTN</name>
<keyword evidence="4" id="KW-1185">Reference proteome</keyword>
<proteinExistence type="predicted"/>
<organism evidence="3 4">
    <name type="scientific">Catenulispora pinistramenti</name>
    <dbReference type="NCBI Taxonomy" id="2705254"/>
    <lineage>
        <taxon>Bacteria</taxon>
        <taxon>Bacillati</taxon>
        <taxon>Actinomycetota</taxon>
        <taxon>Actinomycetes</taxon>
        <taxon>Catenulisporales</taxon>
        <taxon>Catenulisporaceae</taxon>
        <taxon>Catenulispora</taxon>
    </lineage>
</organism>
<comment type="caution">
    <text evidence="3">The sequence shown here is derived from an EMBL/GenBank/DDBJ whole genome shotgun (WGS) entry which is preliminary data.</text>
</comment>
<feature type="compositionally biased region" description="Gly residues" evidence="1">
    <location>
        <begin position="144"/>
        <end position="159"/>
    </location>
</feature>
<dbReference type="Proteomes" id="UP000730482">
    <property type="component" value="Unassembled WGS sequence"/>
</dbReference>
<keyword evidence="2" id="KW-1133">Transmembrane helix</keyword>
<keyword evidence="2" id="KW-0472">Membrane</keyword>
<evidence type="ECO:0000256" key="2">
    <source>
        <dbReference type="SAM" id="Phobius"/>
    </source>
</evidence>
<dbReference type="EMBL" id="JAAFYZ010000452">
    <property type="protein sequence ID" value="MBS2554698.1"/>
    <property type="molecule type" value="Genomic_DNA"/>
</dbReference>
<feature type="transmembrane region" description="Helical" evidence="2">
    <location>
        <begin position="67"/>
        <end position="89"/>
    </location>
</feature>
<feature type="region of interest" description="Disordered" evidence="1">
    <location>
        <begin position="135"/>
        <end position="174"/>
    </location>
</feature>
<feature type="non-terminal residue" evidence="3">
    <location>
        <position position="1"/>
    </location>
</feature>
<dbReference type="InterPro" id="IPR036259">
    <property type="entry name" value="MFS_trans_sf"/>
</dbReference>
<keyword evidence="2" id="KW-0812">Transmembrane</keyword>
<evidence type="ECO:0000313" key="3">
    <source>
        <dbReference type="EMBL" id="MBS2554698.1"/>
    </source>
</evidence>
<feature type="transmembrane region" description="Helical" evidence="2">
    <location>
        <begin position="35"/>
        <end position="55"/>
    </location>
</feature>
<evidence type="ECO:0000256" key="1">
    <source>
        <dbReference type="SAM" id="MobiDB-lite"/>
    </source>
</evidence>
<reference evidence="3 4" key="1">
    <citation type="submission" date="2020-02" db="EMBL/GenBank/DDBJ databases">
        <title>Acidophilic actinobacteria isolated from forest soil.</title>
        <authorList>
            <person name="Golinska P."/>
        </authorList>
    </citation>
    <scope>NUCLEOTIDE SEQUENCE [LARGE SCALE GENOMIC DNA]</scope>
    <source>
        <strain evidence="3 4">NL8</strain>
    </source>
</reference>
<protein>
    <submittedName>
        <fullName evidence="3">MFS transporter</fullName>
    </submittedName>
</protein>
<sequence>AYKVVGRRFGDLSIALVGFSASNTMFVLQPQFGPAFLAVGVAIGALTFGTARIASRSLVLTSVDEAYVGRAFGLANSWGLAATVVVMLGVAELTDHTDSRWGFAVAASVSFVAALVAGVLLRGASVGAAVLDDSGDAGDADDSGGVGGPDGPDGAGPDGGCHTPANADVRVVTA</sequence>